<dbReference type="AlphaFoldDB" id="A0A7S4G0G1"/>
<gene>
    <name evidence="2" type="ORF">EGYM00163_LOCUS32440</name>
</gene>
<evidence type="ECO:0000313" key="2">
    <source>
        <dbReference type="EMBL" id="CAE0821267.1"/>
    </source>
</evidence>
<dbReference type="EMBL" id="HBJA01093438">
    <property type="protein sequence ID" value="CAE0821267.1"/>
    <property type="molecule type" value="Transcribed_RNA"/>
</dbReference>
<proteinExistence type="predicted"/>
<protein>
    <submittedName>
        <fullName evidence="2">Uncharacterized protein</fullName>
    </submittedName>
</protein>
<accession>A0A7S4G0G1</accession>
<sequence>MAALGWGSPALRQHQSFQVFPPHMQQAPSPRAVLASDPRQSPTRLRSTSPSPMLREATAIYSPSPGLGSYVGPYVAGGGPGPTYSIPAYSPSAGGATTPVKESRPDTQPKPQSPAIRSVAKRTKEEAEARRAASISNYTSTMPVQPSPRAGTSPVQRDPAPQPQQSKQSKSFTSFFKSRNK</sequence>
<feature type="compositionally biased region" description="Low complexity" evidence="1">
    <location>
        <begin position="164"/>
        <end position="181"/>
    </location>
</feature>
<feature type="compositionally biased region" description="Polar residues" evidence="1">
    <location>
        <begin position="134"/>
        <end position="144"/>
    </location>
</feature>
<feature type="compositionally biased region" description="Basic and acidic residues" evidence="1">
    <location>
        <begin position="122"/>
        <end position="131"/>
    </location>
</feature>
<feature type="region of interest" description="Disordered" evidence="1">
    <location>
        <begin position="16"/>
        <end position="181"/>
    </location>
</feature>
<feature type="compositionally biased region" description="Low complexity" evidence="1">
    <location>
        <begin position="38"/>
        <end position="52"/>
    </location>
</feature>
<evidence type="ECO:0000256" key="1">
    <source>
        <dbReference type="SAM" id="MobiDB-lite"/>
    </source>
</evidence>
<name>A0A7S4G0G1_9EUGL</name>
<organism evidence="2">
    <name type="scientific">Eutreptiella gymnastica</name>
    <dbReference type="NCBI Taxonomy" id="73025"/>
    <lineage>
        <taxon>Eukaryota</taxon>
        <taxon>Discoba</taxon>
        <taxon>Euglenozoa</taxon>
        <taxon>Euglenida</taxon>
        <taxon>Spirocuta</taxon>
        <taxon>Euglenophyceae</taxon>
        <taxon>Eutreptiales</taxon>
        <taxon>Eutreptiaceae</taxon>
        <taxon>Eutreptiella</taxon>
    </lineage>
</organism>
<reference evidence="2" key="1">
    <citation type="submission" date="2021-01" db="EMBL/GenBank/DDBJ databases">
        <authorList>
            <person name="Corre E."/>
            <person name="Pelletier E."/>
            <person name="Niang G."/>
            <person name="Scheremetjew M."/>
            <person name="Finn R."/>
            <person name="Kale V."/>
            <person name="Holt S."/>
            <person name="Cochrane G."/>
            <person name="Meng A."/>
            <person name="Brown T."/>
            <person name="Cohen L."/>
        </authorList>
    </citation>
    <scope>NUCLEOTIDE SEQUENCE</scope>
    <source>
        <strain evidence="2">CCMP1594</strain>
    </source>
</reference>